<proteinExistence type="predicted"/>
<organism evidence="2 3">
    <name type="scientific">Steinernema carpocapsae</name>
    <name type="common">Entomopathogenic nematode</name>
    <dbReference type="NCBI Taxonomy" id="34508"/>
    <lineage>
        <taxon>Eukaryota</taxon>
        <taxon>Metazoa</taxon>
        <taxon>Ecdysozoa</taxon>
        <taxon>Nematoda</taxon>
        <taxon>Chromadorea</taxon>
        <taxon>Rhabditida</taxon>
        <taxon>Tylenchina</taxon>
        <taxon>Panagrolaimomorpha</taxon>
        <taxon>Strongyloidoidea</taxon>
        <taxon>Steinernematidae</taxon>
        <taxon>Steinernema</taxon>
    </lineage>
</organism>
<name>A0A4U8UIY3_STECR</name>
<evidence type="ECO:0000313" key="3">
    <source>
        <dbReference type="Proteomes" id="UP000298663"/>
    </source>
</evidence>
<evidence type="ECO:0000313" key="2">
    <source>
        <dbReference type="EMBL" id="TMS32666.1"/>
    </source>
</evidence>
<dbReference type="EMBL" id="AZBU02000001">
    <property type="protein sequence ID" value="TMS32666.1"/>
    <property type="molecule type" value="Genomic_DNA"/>
</dbReference>
<reference evidence="2 3" key="1">
    <citation type="journal article" date="2015" name="Genome Biol.">
        <title>Comparative genomics of Steinernema reveals deeply conserved gene regulatory networks.</title>
        <authorList>
            <person name="Dillman A.R."/>
            <person name="Macchietto M."/>
            <person name="Porter C.F."/>
            <person name="Rogers A."/>
            <person name="Williams B."/>
            <person name="Antoshechkin I."/>
            <person name="Lee M.M."/>
            <person name="Goodwin Z."/>
            <person name="Lu X."/>
            <person name="Lewis E.E."/>
            <person name="Goodrich-Blair H."/>
            <person name="Stock S.P."/>
            <person name="Adams B.J."/>
            <person name="Sternberg P.W."/>
            <person name="Mortazavi A."/>
        </authorList>
    </citation>
    <scope>NUCLEOTIDE SEQUENCE [LARGE SCALE GENOMIC DNA]</scope>
    <source>
        <strain evidence="2 3">ALL</strain>
    </source>
</reference>
<keyword evidence="3" id="KW-1185">Reference proteome</keyword>
<gene>
    <name evidence="2" type="ORF">L596_000478</name>
</gene>
<comment type="caution">
    <text evidence="2">The sequence shown here is derived from an EMBL/GenBank/DDBJ whole genome shotgun (WGS) entry which is preliminary data.</text>
</comment>
<reference evidence="2 3" key="2">
    <citation type="journal article" date="2019" name="G3 (Bethesda)">
        <title>Hybrid Assembly of the Genome of the Entomopathogenic Nematode Steinernema carpocapsae Identifies the X-Chromosome.</title>
        <authorList>
            <person name="Serra L."/>
            <person name="Macchietto M."/>
            <person name="Macias-Munoz A."/>
            <person name="McGill C.J."/>
            <person name="Rodriguez I.M."/>
            <person name="Rodriguez B."/>
            <person name="Murad R."/>
            <person name="Mortazavi A."/>
        </authorList>
    </citation>
    <scope>NUCLEOTIDE SEQUENCE [LARGE SCALE GENOMIC DNA]</scope>
    <source>
        <strain evidence="2 3">ALL</strain>
    </source>
</reference>
<sequence>MDVSPKTSGHALEDHGIKGNQSDGSGLSRPPERGLPKALISIAFSSALLFIVCFQHDSFKEHEEGNFPVAVETNALFGQTDSGSLSNFAWAQTQIREINLLFEGDERFSLFGQESSTRFVV</sequence>
<accession>A0A4U8UIY3</accession>
<evidence type="ECO:0000256" key="1">
    <source>
        <dbReference type="SAM" id="MobiDB-lite"/>
    </source>
</evidence>
<dbReference type="AlphaFoldDB" id="A0A4U8UIY3"/>
<feature type="region of interest" description="Disordered" evidence="1">
    <location>
        <begin position="1"/>
        <end position="32"/>
    </location>
</feature>
<protein>
    <submittedName>
        <fullName evidence="2">Uncharacterized protein</fullName>
    </submittedName>
</protein>
<dbReference type="Proteomes" id="UP000298663">
    <property type="component" value="Unassembled WGS sequence"/>
</dbReference>